<evidence type="ECO:0000256" key="4">
    <source>
        <dbReference type="ARBA" id="ARBA00022576"/>
    </source>
</evidence>
<evidence type="ECO:0000256" key="9">
    <source>
        <dbReference type="ARBA" id="ARBA00047481"/>
    </source>
</evidence>
<dbReference type="Proteomes" id="UP000199766">
    <property type="component" value="Unassembled WGS sequence"/>
</dbReference>
<dbReference type="STRING" id="180197.SAMN02982919_00033"/>
<comment type="pathway">
    <text evidence="1">Amino-acid biosynthesis; L-histidine biosynthesis; L-histidine from 5-phospho-alpha-D-ribose 1-diphosphate: step 7/9.</text>
</comment>
<dbReference type="PANTHER" id="PTHR43643:SF6">
    <property type="entry name" value="HISTIDINOL-PHOSPHATE AMINOTRANSFERASE"/>
    <property type="match status" value="1"/>
</dbReference>
<keyword evidence="4 12" id="KW-0032">Aminotransferase</keyword>
<dbReference type="EMBL" id="FOGD01000001">
    <property type="protein sequence ID" value="SEQ12710.1"/>
    <property type="molecule type" value="Genomic_DNA"/>
</dbReference>
<evidence type="ECO:0000256" key="3">
    <source>
        <dbReference type="ARBA" id="ARBA00012748"/>
    </source>
</evidence>
<evidence type="ECO:0000256" key="7">
    <source>
        <dbReference type="ARBA" id="ARBA00022898"/>
    </source>
</evidence>
<evidence type="ECO:0000256" key="10">
    <source>
        <dbReference type="SAM" id="MobiDB-lite"/>
    </source>
</evidence>
<evidence type="ECO:0000259" key="11">
    <source>
        <dbReference type="Pfam" id="PF00155"/>
    </source>
</evidence>
<dbReference type="EC" id="2.6.1.9" evidence="3"/>
<keyword evidence="8" id="KW-0368">Histidine biosynthesis</keyword>
<dbReference type="GO" id="GO:0004400">
    <property type="term" value="F:histidinol-phosphate transaminase activity"/>
    <property type="evidence" value="ECO:0007669"/>
    <property type="project" value="UniProtKB-EC"/>
</dbReference>
<evidence type="ECO:0000256" key="5">
    <source>
        <dbReference type="ARBA" id="ARBA00022605"/>
    </source>
</evidence>
<dbReference type="InterPro" id="IPR050106">
    <property type="entry name" value="HistidinolP_aminotransfase"/>
</dbReference>
<dbReference type="InterPro" id="IPR004839">
    <property type="entry name" value="Aminotransferase_I/II_large"/>
</dbReference>
<dbReference type="SUPFAM" id="SSF53383">
    <property type="entry name" value="PLP-dependent transferases"/>
    <property type="match status" value="1"/>
</dbReference>
<dbReference type="InterPro" id="IPR015421">
    <property type="entry name" value="PyrdxlP-dep_Trfase_major"/>
</dbReference>
<feature type="region of interest" description="Disordered" evidence="10">
    <location>
        <begin position="1"/>
        <end position="22"/>
    </location>
</feature>
<feature type="domain" description="Aminotransferase class I/classII large" evidence="11">
    <location>
        <begin position="203"/>
        <end position="333"/>
    </location>
</feature>
<reference evidence="12 13" key="1">
    <citation type="submission" date="2016-10" db="EMBL/GenBank/DDBJ databases">
        <authorList>
            <person name="de Groot N.N."/>
        </authorList>
    </citation>
    <scope>NUCLEOTIDE SEQUENCE [LARGE SCALE GENOMIC DNA]</scope>
    <source>
        <strain evidence="12 13">ATCC 35958</strain>
    </source>
</reference>
<evidence type="ECO:0000313" key="12">
    <source>
        <dbReference type="EMBL" id="SEQ12710.1"/>
    </source>
</evidence>
<dbReference type="InterPro" id="IPR015422">
    <property type="entry name" value="PyrdxlP-dep_Trfase_small"/>
</dbReference>
<name>A0A1H9DGV5_9BURK</name>
<dbReference type="Pfam" id="PF00155">
    <property type="entry name" value="Aminotran_1_2"/>
    <property type="match status" value="2"/>
</dbReference>
<evidence type="ECO:0000256" key="1">
    <source>
        <dbReference type="ARBA" id="ARBA00005011"/>
    </source>
</evidence>
<dbReference type="GO" id="GO:0000105">
    <property type="term" value="P:L-histidine biosynthetic process"/>
    <property type="evidence" value="ECO:0007669"/>
    <property type="project" value="UniProtKB-KW"/>
</dbReference>
<dbReference type="GO" id="GO:0030170">
    <property type="term" value="F:pyridoxal phosphate binding"/>
    <property type="evidence" value="ECO:0007669"/>
    <property type="project" value="InterPro"/>
</dbReference>
<keyword evidence="5" id="KW-0028">Amino-acid biosynthesis</keyword>
<evidence type="ECO:0000256" key="8">
    <source>
        <dbReference type="ARBA" id="ARBA00023102"/>
    </source>
</evidence>
<comment type="similarity">
    <text evidence="2">Belongs to the class-II pyridoxal-phosphate-dependent aminotransferase family. Histidinol-phosphate aminotransferase subfamily.</text>
</comment>
<dbReference type="RefSeq" id="WP_091450956.1">
    <property type="nucleotide sequence ID" value="NZ_FOGD01000001.1"/>
</dbReference>
<dbReference type="Gene3D" id="3.40.640.10">
    <property type="entry name" value="Type I PLP-dependent aspartate aminotransferase-like (Major domain)"/>
    <property type="match status" value="1"/>
</dbReference>
<accession>A0A1H9DGV5</accession>
<keyword evidence="7" id="KW-0663">Pyridoxal phosphate</keyword>
<sequence>MPASFLAEPSLHGGPDAHGPARWDFSTNSNACGPCPEVLAAVQQADASRYPDPSYATLRTALAEFHGVEPQRIVLAASASEFIWRITTLAARCGAQTVSLPPHSYGDYAQAARVWGFAIHRRPADDGPLCHDIQTDTPALADLHWACEPSSPQGLPDLALSTASPEMARWQVLDCAYRPLQLHQPAHHRAIPAHFWQLWTPNKALGLTGVRAAYAIAPAHSAQEDVAALIALAPSWPVGAHGVALLHSWAQPSTQSWLTQSLHTLRHWKAAQQALCVQMGWQVQQGSMANYFTARPPVADVAALLAPLREQGVQLRDCTSFGLPGWVRLGVLAPDAQQALQAAWVMAIRYD</sequence>
<comment type="catalytic activity">
    <reaction evidence="9">
        <text>L-histidinol phosphate + 2-oxoglutarate = 3-(imidazol-4-yl)-2-oxopropyl phosphate + L-glutamate</text>
        <dbReference type="Rhea" id="RHEA:23744"/>
        <dbReference type="ChEBI" id="CHEBI:16810"/>
        <dbReference type="ChEBI" id="CHEBI:29985"/>
        <dbReference type="ChEBI" id="CHEBI:57766"/>
        <dbReference type="ChEBI" id="CHEBI:57980"/>
        <dbReference type="EC" id="2.6.1.9"/>
    </reaction>
</comment>
<keyword evidence="13" id="KW-1185">Reference proteome</keyword>
<dbReference type="AlphaFoldDB" id="A0A1H9DGV5"/>
<keyword evidence="6 12" id="KW-0808">Transferase</keyword>
<dbReference type="PANTHER" id="PTHR43643">
    <property type="entry name" value="HISTIDINOL-PHOSPHATE AMINOTRANSFERASE 2"/>
    <property type="match status" value="1"/>
</dbReference>
<dbReference type="InterPro" id="IPR015424">
    <property type="entry name" value="PyrdxlP-dep_Trfase"/>
</dbReference>
<gene>
    <name evidence="12" type="ORF">SAMN02982919_00033</name>
</gene>
<protein>
    <recommendedName>
        <fullName evidence="3">histidinol-phosphate transaminase</fullName>
        <ecNumber evidence="3">2.6.1.9</ecNumber>
    </recommendedName>
</protein>
<feature type="domain" description="Aminotransferase class I/classII large" evidence="11">
    <location>
        <begin position="24"/>
        <end position="140"/>
    </location>
</feature>
<proteinExistence type="inferred from homology"/>
<dbReference type="Gene3D" id="3.90.1150.10">
    <property type="entry name" value="Aspartate Aminotransferase, domain 1"/>
    <property type="match status" value="1"/>
</dbReference>
<evidence type="ECO:0000313" key="13">
    <source>
        <dbReference type="Proteomes" id="UP000199766"/>
    </source>
</evidence>
<evidence type="ECO:0000256" key="2">
    <source>
        <dbReference type="ARBA" id="ARBA00007970"/>
    </source>
</evidence>
<organism evidence="12 13">
    <name type="scientific">Giesbergeria anulus</name>
    <dbReference type="NCBI Taxonomy" id="180197"/>
    <lineage>
        <taxon>Bacteria</taxon>
        <taxon>Pseudomonadati</taxon>
        <taxon>Pseudomonadota</taxon>
        <taxon>Betaproteobacteria</taxon>
        <taxon>Burkholderiales</taxon>
        <taxon>Comamonadaceae</taxon>
        <taxon>Giesbergeria</taxon>
    </lineage>
</organism>
<dbReference type="OrthoDB" id="9813612at2"/>
<evidence type="ECO:0000256" key="6">
    <source>
        <dbReference type="ARBA" id="ARBA00022679"/>
    </source>
</evidence>